<dbReference type="Proteomes" id="UP000499080">
    <property type="component" value="Unassembled WGS sequence"/>
</dbReference>
<reference evidence="2 3" key="1">
    <citation type="journal article" date="2019" name="Sci. Rep.">
        <title>Orb-weaving spider Araneus ventricosus genome elucidates the spidroin gene catalogue.</title>
        <authorList>
            <person name="Kono N."/>
            <person name="Nakamura H."/>
            <person name="Ohtoshi R."/>
            <person name="Moran D.A.P."/>
            <person name="Shinohara A."/>
            <person name="Yoshida Y."/>
            <person name="Fujiwara M."/>
            <person name="Mori M."/>
            <person name="Tomita M."/>
            <person name="Arakawa K."/>
        </authorList>
    </citation>
    <scope>NUCLEOTIDE SEQUENCE [LARGE SCALE GENOMIC DNA]</scope>
</reference>
<evidence type="ECO:0000313" key="3">
    <source>
        <dbReference type="Proteomes" id="UP000499080"/>
    </source>
</evidence>
<accession>A0A4Y2ICB7</accession>
<proteinExistence type="predicted"/>
<dbReference type="AlphaFoldDB" id="A0A4Y2ICB7"/>
<comment type="caution">
    <text evidence="2">The sequence shown here is derived from an EMBL/GenBank/DDBJ whole genome shotgun (WGS) entry which is preliminary data.</text>
</comment>
<sequence length="115" mass="12999">MEVAIPDMVGFMVPLGLMDQLVQDKELDCLGTPCARPFVFVWGTRAVYGSNLNELERRPRRTCVTPFYQTPLLLTWGALISLPSTAVPPTKMNPLARDQKRKKGLTDQIPRRQND</sequence>
<evidence type="ECO:0000256" key="1">
    <source>
        <dbReference type="SAM" id="MobiDB-lite"/>
    </source>
</evidence>
<keyword evidence="3" id="KW-1185">Reference proteome</keyword>
<protein>
    <submittedName>
        <fullName evidence="2">Uncharacterized protein</fullName>
    </submittedName>
</protein>
<gene>
    <name evidence="2" type="ORF">AVEN_197435_1</name>
</gene>
<name>A0A4Y2ICB7_ARAVE</name>
<evidence type="ECO:0000313" key="2">
    <source>
        <dbReference type="EMBL" id="GBM75072.1"/>
    </source>
</evidence>
<dbReference type="EMBL" id="BGPR01002535">
    <property type="protein sequence ID" value="GBM75072.1"/>
    <property type="molecule type" value="Genomic_DNA"/>
</dbReference>
<organism evidence="2 3">
    <name type="scientific">Araneus ventricosus</name>
    <name type="common">Orbweaver spider</name>
    <name type="synonym">Epeira ventricosa</name>
    <dbReference type="NCBI Taxonomy" id="182803"/>
    <lineage>
        <taxon>Eukaryota</taxon>
        <taxon>Metazoa</taxon>
        <taxon>Ecdysozoa</taxon>
        <taxon>Arthropoda</taxon>
        <taxon>Chelicerata</taxon>
        <taxon>Arachnida</taxon>
        <taxon>Araneae</taxon>
        <taxon>Araneomorphae</taxon>
        <taxon>Entelegynae</taxon>
        <taxon>Araneoidea</taxon>
        <taxon>Araneidae</taxon>
        <taxon>Araneus</taxon>
    </lineage>
</organism>
<feature type="region of interest" description="Disordered" evidence="1">
    <location>
        <begin position="85"/>
        <end position="115"/>
    </location>
</feature>